<proteinExistence type="predicted"/>
<organism evidence="2 3">
    <name type="scientific">Aspergillus violaceofuscus (strain CBS 115571)</name>
    <dbReference type="NCBI Taxonomy" id="1450538"/>
    <lineage>
        <taxon>Eukaryota</taxon>
        <taxon>Fungi</taxon>
        <taxon>Dikarya</taxon>
        <taxon>Ascomycota</taxon>
        <taxon>Pezizomycotina</taxon>
        <taxon>Eurotiomycetes</taxon>
        <taxon>Eurotiomycetidae</taxon>
        <taxon>Eurotiales</taxon>
        <taxon>Aspergillaceae</taxon>
        <taxon>Aspergillus</taxon>
    </lineage>
</organism>
<name>A0A2V5GS46_ASPV1</name>
<sequence length="149" mass="16706">MTSGQEGLHSPVVPLAAGDESEGQRHTESVWMCCEEEQETYKTNNPSQPEKLHEMPRGASYFTTYTHTTVTTLQLEIPPLPPSSISGWPSKYHGTIHCSDCTRSGPSYPILGDHELKPNGERKGGRFQEPRRYQFRPCRAKTAQTIYGP</sequence>
<feature type="region of interest" description="Disordered" evidence="1">
    <location>
        <begin position="1"/>
        <end position="27"/>
    </location>
</feature>
<protein>
    <submittedName>
        <fullName evidence="2">Uncharacterized protein</fullName>
    </submittedName>
</protein>
<gene>
    <name evidence="2" type="ORF">BO99DRAFT_49362</name>
</gene>
<evidence type="ECO:0000313" key="2">
    <source>
        <dbReference type="EMBL" id="PYI13591.1"/>
    </source>
</evidence>
<dbReference type="Proteomes" id="UP000249829">
    <property type="component" value="Unassembled WGS sequence"/>
</dbReference>
<keyword evidence="3" id="KW-1185">Reference proteome</keyword>
<dbReference type="AlphaFoldDB" id="A0A2V5GS46"/>
<accession>A0A2V5GS46</accession>
<reference evidence="2 3" key="1">
    <citation type="submission" date="2018-02" db="EMBL/GenBank/DDBJ databases">
        <title>The genomes of Aspergillus section Nigri reveals drivers in fungal speciation.</title>
        <authorList>
            <consortium name="DOE Joint Genome Institute"/>
            <person name="Vesth T.C."/>
            <person name="Nybo J."/>
            <person name="Theobald S."/>
            <person name="Brandl J."/>
            <person name="Frisvad J.C."/>
            <person name="Nielsen K.F."/>
            <person name="Lyhne E.K."/>
            <person name="Kogle M.E."/>
            <person name="Kuo A."/>
            <person name="Riley R."/>
            <person name="Clum A."/>
            <person name="Nolan M."/>
            <person name="Lipzen A."/>
            <person name="Salamov A."/>
            <person name="Henrissat B."/>
            <person name="Wiebenga A."/>
            <person name="De vries R.P."/>
            <person name="Grigoriev I.V."/>
            <person name="Mortensen U.H."/>
            <person name="Andersen M.R."/>
            <person name="Baker S.E."/>
        </authorList>
    </citation>
    <scope>NUCLEOTIDE SEQUENCE [LARGE SCALE GENOMIC DNA]</scope>
    <source>
        <strain evidence="2 3">CBS 115571</strain>
    </source>
</reference>
<evidence type="ECO:0000256" key="1">
    <source>
        <dbReference type="SAM" id="MobiDB-lite"/>
    </source>
</evidence>
<dbReference type="EMBL" id="KZ825237">
    <property type="protein sequence ID" value="PYI13591.1"/>
    <property type="molecule type" value="Genomic_DNA"/>
</dbReference>
<evidence type="ECO:0000313" key="3">
    <source>
        <dbReference type="Proteomes" id="UP000249829"/>
    </source>
</evidence>